<dbReference type="AlphaFoldDB" id="A0A1V6NSX6"/>
<evidence type="ECO:0000313" key="3">
    <source>
        <dbReference type="Proteomes" id="UP000191408"/>
    </source>
</evidence>
<keyword evidence="3" id="KW-1185">Reference proteome</keyword>
<feature type="compositionally biased region" description="Polar residues" evidence="1">
    <location>
        <begin position="8"/>
        <end position="22"/>
    </location>
</feature>
<protein>
    <submittedName>
        <fullName evidence="2">Uncharacterized protein</fullName>
    </submittedName>
</protein>
<organism evidence="2 3">
    <name type="scientific">Penicillium polonicum</name>
    <dbReference type="NCBI Taxonomy" id="60169"/>
    <lineage>
        <taxon>Eukaryota</taxon>
        <taxon>Fungi</taxon>
        <taxon>Dikarya</taxon>
        <taxon>Ascomycota</taxon>
        <taxon>Pezizomycotina</taxon>
        <taxon>Eurotiomycetes</taxon>
        <taxon>Eurotiomycetidae</taxon>
        <taxon>Eurotiales</taxon>
        <taxon>Aspergillaceae</taxon>
        <taxon>Penicillium</taxon>
    </lineage>
</organism>
<accession>A0A1V6NSX6</accession>
<dbReference type="Proteomes" id="UP000191408">
    <property type="component" value="Unassembled WGS sequence"/>
</dbReference>
<proteinExistence type="predicted"/>
<evidence type="ECO:0000313" key="2">
    <source>
        <dbReference type="EMBL" id="OQD67687.1"/>
    </source>
</evidence>
<sequence length="22" mass="2513">METHEDTTAWTIRTTEYPSSVG</sequence>
<reference evidence="3" key="1">
    <citation type="journal article" date="2017" name="Nat. Microbiol.">
        <title>Global analysis of biosynthetic gene clusters reveals vast potential of secondary metabolite production in Penicillium species.</title>
        <authorList>
            <person name="Nielsen J.C."/>
            <person name="Grijseels S."/>
            <person name="Prigent S."/>
            <person name="Ji B."/>
            <person name="Dainat J."/>
            <person name="Nielsen K.F."/>
            <person name="Frisvad J.C."/>
            <person name="Workman M."/>
            <person name="Nielsen J."/>
        </authorList>
    </citation>
    <scope>NUCLEOTIDE SEQUENCE [LARGE SCALE GENOMIC DNA]</scope>
    <source>
        <strain evidence="3">IBT 4502</strain>
    </source>
</reference>
<gene>
    <name evidence="2" type="ORF">PENPOL_c003G00481</name>
</gene>
<dbReference type="EMBL" id="MDYM01000003">
    <property type="protein sequence ID" value="OQD67687.1"/>
    <property type="molecule type" value="Genomic_DNA"/>
</dbReference>
<evidence type="ECO:0000256" key="1">
    <source>
        <dbReference type="SAM" id="MobiDB-lite"/>
    </source>
</evidence>
<comment type="caution">
    <text evidence="2">The sequence shown here is derived from an EMBL/GenBank/DDBJ whole genome shotgun (WGS) entry which is preliminary data.</text>
</comment>
<name>A0A1V6NSX6_PENPO</name>
<feature type="region of interest" description="Disordered" evidence="1">
    <location>
        <begin position="1"/>
        <end position="22"/>
    </location>
</feature>